<name>A0ABP1S1K1_9HEXA</name>
<reference evidence="2 3" key="1">
    <citation type="submission" date="2024-08" db="EMBL/GenBank/DDBJ databases">
        <authorList>
            <person name="Cucini C."/>
            <person name="Frati F."/>
        </authorList>
    </citation>
    <scope>NUCLEOTIDE SEQUENCE [LARGE SCALE GENOMIC DNA]</scope>
</reference>
<evidence type="ECO:0000313" key="2">
    <source>
        <dbReference type="EMBL" id="CAL8141049.1"/>
    </source>
</evidence>
<feature type="transmembrane region" description="Helical" evidence="1">
    <location>
        <begin position="253"/>
        <end position="272"/>
    </location>
</feature>
<dbReference type="Proteomes" id="UP001642540">
    <property type="component" value="Unassembled WGS sequence"/>
</dbReference>
<feature type="transmembrane region" description="Helical" evidence="1">
    <location>
        <begin position="82"/>
        <end position="103"/>
    </location>
</feature>
<keyword evidence="1" id="KW-0472">Membrane</keyword>
<evidence type="ECO:0000313" key="3">
    <source>
        <dbReference type="Proteomes" id="UP001642540"/>
    </source>
</evidence>
<dbReference type="EMBL" id="CAXLJM020000144">
    <property type="protein sequence ID" value="CAL8141049.1"/>
    <property type="molecule type" value="Genomic_DNA"/>
</dbReference>
<feature type="transmembrane region" description="Helical" evidence="1">
    <location>
        <begin position="182"/>
        <end position="208"/>
    </location>
</feature>
<gene>
    <name evidence="2" type="ORF">ODALV1_LOCUS28549</name>
</gene>
<organism evidence="2 3">
    <name type="scientific">Orchesella dallaii</name>
    <dbReference type="NCBI Taxonomy" id="48710"/>
    <lineage>
        <taxon>Eukaryota</taxon>
        <taxon>Metazoa</taxon>
        <taxon>Ecdysozoa</taxon>
        <taxon>Arthropoda</taxon>
        <taxon>Hexapoda</taxon>
        <taxon>Collembola</taxon>
        <taxon>Entomobryomorpha</taxon>
        <taxon>Entomobryoidea</taxon>
        <taxon>Orchesellidae</taxon>
        <taxon>Orchesellinae</taxon>
        <taxon>Orchesella</taxon>
    </lineage>
</organism>
<proteinExistence type="predicted"/>
<feature type="transmembrane region" description="Helical" evidence="1">
    <location>
        <begin position="36"/>
        <end position="56"/>
    </location>
</feature>
<protein>
    <submittedName>
        <fullName evidence="2">Uncharacterized protein</fullName>
    </submittedName>
</protein>
<evidence type="ECO:0000256" key="1">
    <source>
        <dbReference type="SAM" id="Phobius"/>
    </source>
</evidence>
<feature type="transmembrane region" description="Helical" evidence="1">
    <location>
        <begin position="334"/>
        <end position="361"/>
    </location>
</feature>
<keyword evidence="1" id="KW-0812">Transmembrane</keyword>
<feature type="transmembrane region" description="Helical" evidence="1">
    <location>
        <begin position="305"/>
        <end position="328"/>
    </location>
</feature>
<comment type="caution">
    <text evidence="2">The sequence shown here is derived from an EMBL/GenBank/DDBJ whole genome shotgun (WGS) entry which is preliminary data.</text>
</comment>
<sequence length="419" mass="47782">MEGLNPYPPSNCSAQHSRDIKINKILNMSAQPENSVLTPLVIAAVTLNKHAFFYLYPHLFEHNIDKIFSVFKITQRQWSWKLIPFFLSIIVVTTIMGLGSAYYVCITHFLGLRLPRHRLELTALLQMEFVTALGTLEVISLFALMKVPLIISCFNEIFLLEKRCNALFKYDRRSQSTSKTDWIGLCLILAIIASAASGPFVVLIGLYVQADPFHYIGEEILPDAYYRSMETIAATLIVRYILCFFCAMEFIRVGIHGTFFALLSVSALHSLLRNLPKIASNFHSFRIYLQMRVFFTVASHLINNVALLAVFVGHFMTILVLWATIMLLGELNPLISLAFLIISIFFLGLTLVLLTAAAMITSKTKDFLKQKRRTNPRLKYHHSIRFMCGPFFEFRQGTIMTYFNHIANNLTNAVILVHH</sequence>
<keyword evidence="3" id="KW-1185">Reference proteome</keyword>
<accession>A0ABP1S1K1</accession>
<keyword evidence="1" id="KW-1133">Transmembrane helix</keyword>